<dbReference type="EMBL" id="JADGJH010001929">
    <property type="protein sequence ID" value="KAJ3106926.1"/>
    <property type="molecule type" value="Genomic_DNA"/>
</dbReference>
<proteinExistence type="predicted"/>
<dbReference type="Pfam" id="PF00187">
    <property type="entry name" value="Chitin_bind_1"/>
    <property type="match status" value="4"/>
</dbReference>
<feature type="disulfide bond" evidence="4">
    <location>
        <begin position="157"/>
        <end position="169"/>
    </location>
</feature>
<name>A0AAD5SZT5_9FUNG</name>
<feature type="disulfide bond" evidence="4">
    <location>
        <begin position="36"/>
        <end position="48"/>
    </location>
</feature>
<feature type="domain" description="Chitin-binding type-1" evidence="7">
    <location>
        <begin position="148"/>
        <end position="207"/>
    </location>
</feature>
<keyword evidence="5" id="KW-0472">Membrane</keyword>
<dbReference type="InterPro" id="IPR001002">
    <property type="entry name" value="Chitin-bd_1"/>
</dbReference>
<dbReference type="GO" id="GO:0016020">
    <property type="term" value="C:membrane"/>
    <property type="evidence" value="ECO:0007669"/>
    <property type="project" value="TreeGrafter"/>
</dbReference>
<dbReference type="InterPro" id="IPR018371">
    <property type="entry name" value="Chitin-binding_1_CS"/>
</dbReference>
<keyword evidence="6" id="KW-0732">Signal</keyword>
<sequence>MQFTIVAVCIVFARAATTGGSGSGKQNSPCAATSACAAGLCCSQYGYCGSGSDYCNAYSLGGTGSSSSSSSGGSGDVGQNGACTSTSLCESNLCCSQYGYCGAGSEYCNANSLNGTQSVSGGETTITTTRITTTTTTTSGGSGTVGANGVCTSTESCISGLCCSQYGYCGSGTDYCNANSLGGTGGGIVSGSVGQNGPCTLTSECEQNLCCSQYGYCGSGSDYCNANSLGDTGGVGSPGVTTQRCGDDFYDANFLCGSDCQSDDDCSEGNSCYSGLSICSIPNSGYDFSWAPQIMVPAPVNLQWSNALIPNVDNQNTEPAYTNCNGNLWGLTYDDGPGPYTQDLLNTLAANNVKATFFLIGSHVIQYPDIVLATYNAGHEIGIHTWSHNDMTTLTTDQMVAELVNTAKAIKEITGVTPIYWRPPYGIYNDDVLAVAAALGLATVVWEDDTNDWQIEAGTMTAAEVLATVQSWIARGDSNAISLEHDFYQLSEPEAAPILNILLSNGINVARIDACLGGSAYGGLLDKFLASKDELLFDSIIQGNEMLPPIVYSTSSWSAWLATVVVAVGCILIVLWLQRSKCQKTDSKDLLLEPTDSIAKNLQLESSDFIVAQDFRNTKGERRDQLSLLEANDYV</sequence>
<dbReference type="InterPro" id="IPR011330">
    <property type="entry name" value="Glyco_hydro/deAcase_b/a-brl"/>
</dbReference>
<feature type="disulfide bond" evidence="4">
    <location>
        <begin position="162"/>
        <end position="176"/>
    </location>
</feature>
<dbReference type="PANTHER" id="PTHR10587:SF133">
    <property type="entry name" value="CHITIN DEACETYLASE 1-RELATED"/>
    <property type="match status" value="1"/>
</dbReference>
<feature type="domain" description="Chitin-binding type-1" evidence="7">
    <location>
        <begin position="27"/>
        <end position="91"/>
    </location>
</feature>
<dbReference type="InterPro" id="IPR036861">
    <property type="entry name" value="Endochitinase-like_sf"/>
</dbReference>
<dbReference type="PROSITE" id="PS50941">
    <property type="entry name" value="CHIT_BIND_I_2"/>
    <property type="match status" value="2"/>
</dbReference>
<evidence type="ECO:0000256" key="4">
    <source>
        <dbReference type="PROSITE-ProRule" id="PRU00261"/>
    </source>
</evidence>
<dbReference type="GO" id="GO:0009272">
    <property type="term" value="P:fungal-type cell wall biogenesis"/>
    <property type="evidence" value="ECO:0007669"/>
    <property type="project" value="UniProtKB-ARBA"/>
</dbReference>
<evidence type="ECO:0000256" key="2">
    <source>
        <dbReference type="ARBA" id="ARBA00022723"/>
    </source>
</evidence>
<dbReference type="SUPFAM" id="SSF88713">
    <property type="entry name" value="Glycoside hydrolase/deacetylase"/>
    <property type="match status" value="1"/>
</dbReference>
<keyword evidence="5" id="KW-0812">Transmembrane</keyword>
<dbReference type="CDD" id="cd00035">
    <property type="entry name" value="ChtBD1"/>
    <property type="match status" value="4"/>
</dbReference>
<evidence type="ECO:0000256" key="3">
    <source>
        <dbReference type="ARBA" id="ARBA00022801"/>
    </source>
</evidence>
<dbReference type="SUPFAM" id="SSF57016">
    <property type="entry name" value="Plant lectins/antimicrobial peptides"/>
    <property type="match status" value="4"/>
</dbReference>
<evidence type="ECO:0000259" key="8">
    <source>
        <dbReference type="PROSITE" id="PS51677"/>
    </source>
</evidence>
<dbReference type="GO" id="GO:0008061">
    <property type="term" value="F:chitin binding"/>
    <property type="evidence" value="ECO:0007669"/>
    <property type="project" value="UniProtKB-UniRule"/>
</dbReference>
<keyword evidence="10" id="KW-1185">Reference proteome</keyword>
<keyword evidence="3" id="KW-0378">Hydrolase</keyword>
<keyword evidence="2" id="KW-0479">Metal-binding</keyword>
<dbReference type="Proteomes" id="UP001211907">
    <property type="component" value="Unassembled WGS sequence"/>
</dbReference>
<feature type="domain" description="NodB homology" evidence="8">
    <location>
        <begin position="327"/>
        <end position="510"/>
    </location>
</feature>
<dbReference type="GO" id="GO:0004099">
    <property type="term" value="F:chitin deacetylase activity"/>
    <property type="evidence" value="ECO:0007669"/>
    <property type="project" value="UniProtKB-ARBA"/>
</dbReference>
<dbReference type="GO" id="GO:0005975">
    <property type="term" value="P:carbohydrate metabolic process"/>
    <property type="evidence" value="ECO:0007669"/>
    <property type="project" value="InterPro"/>
</dbReference>
<feature type="transmembrane region" description="Helical" evidence="5">
    <location>
        <begin position="557"/>
        <end position="577"/>
    </location>
</feature>
<comment type="caution">
    <text evidence="9">The sequence shown here is derived from an EMBL/GenBank/DDBJ whole genome shotgun (WGS) entry which is preliminary data.</text>
</comment>
<evidence type="ECO:0000256" key="6">
    <source>
        <dbReference type="SAM" id="SignalP"/>
    </source>
</evidence>
<reference evidence="9" key="1">
    <citation type="submission" date="2020-05" db="EMBL/GenBank/DDBJ databases">
        <title>Phylogenomic resolution of chytrid fungi.</title>
        <authorList>
            <person name="Stajich J.E."/>
            <person name="Amses K."/>
            <person name="Simmons R."/>
            <person name="Seto K."/>
            <person name="Myers J."/>
            <person name="Bonds A."/>
            <person name="Quandt C.A."/>
            <person name="Barry K."/>
            <person name="Liu P."/>
            <person name="Grigoriev I."/>
            <person name="Longcore J.E."/>
            <person name="James T.Y."/>
        </authorList>
    </citation>
    <scope>NUCLEOTIDE SEQUENCE</scope>
    <source>
        <strain evidence="9">JEL0513</strain>
    </source>
</reference>
<organism evidence="9 10">
    <name type="scientific">Physocladia obscura</name>
    <dbReference type="NCBI Taxonomy" id="109957"/>
    <lineage>
        <taxon>Eukaryota</taxon>
        <taxon>Fungi</taxon>
        <taxon>Fungi incertae sedis</taxon>
        <taxon>Chytridiomycota</taxon>
        <taxon>Chytridiomycota incertae sedis</taxon>
        <taxon>Chytridiomycetes</taxon>
        <taxon>Chytridiales</taxon>
        <taxon>Chytriomycetaceae</taxon>
        <taxon>Physocladia</taxon>
    </lineage>
</organism>
<keyword evidence="1 4" id="KW-0147">Chitin-binding</keyword>
<dbReference type="PROSITE" id="PS51677">
    <property type="entry name" value="NODB"/>
    <property type="match status" value="1"/>
</dbReference>
<evidence type="ECO:0000256" key="5">
    <source>
        <dbReference type="SAM" id="Phobius"/>
    </source>
</evidence>
<feature type="chain" id="PRO_5042028616" evidence="6">
    <location>
        <begin position="16"/>
        <end position="635"/>
    </location>
</feature>
<keyword evidence="5" id="KW-1133">Transmembrane helix</keyword>
<evidence type="ECO:0000313" key="9">
    <source>
        <dbReference type="EMBL" id="KAJ3106926.1"/>
    </source>
</evidence>
<dbReference type="Gene3D" id="3.30.60.10">
    <property type="entry name" value="Endochitinase-like"/>
    <property type="match status" value="4"/>
</dbReference>
<dbReference type="PANTHER" id="PTHR10587">
    <property type="entry name" value="GLYCOSYL TRANSFERASE-RELATED"/>
    <property type="match status" value="1"/>
</dbReference>
<dbReference type="PROSITE" id="PS00026">
    <property type="entry name" value="CHIT_BIND_I_1"/>
    <property type="match status" value="2"/>
</dbReference>
<keyword evidence="4" id="KW-1015">Disulfide bond</keyword>
<dbReference type="SMART" id="SM00270">
    <property type="entry name" value="ChtBD1"/>
    <property type="match status" value="4"/>
</dbReference>
<dbReference type="AlphaFoldDB" id="A0AAD5SZT5"/>
<evidence type="ECO:0000259" key="7">
    <source>
        <dbReference type="PROSITE" id="PS50941"/>
    </source>
</evidence>
<accession>A0AAD5SZT5</accession>
<feature type="signal peptide" evidence="6">
    <location>
        <begin position="1"/>
        <end position="15"/>
    </location>
</feature>
<dbReference type="InterPro" id="IPR002509">
    <property type="entry name" value="NODB_dom"/>
</dbReference>
<feature type="disulfide bond" evidence="4">
    <location>
        <begin position="41"/>
        <end position="55"/>
    </location>
</feature>
<dbReference type="InterPro" id="IPR050248">
    <property type="entry name" value="Polysacc_deacetylase_ArnD"/>
</dbReference>
<evidence type="ECO:0000313" key="10">
    <source>
        <dbReference type="Proteomes" id="UP001211907"/>
    </source>
</evidence>
<evidence type="ECO:0000256" key="1">
    <source>
        <dbReference type="ARBA" id="ARBA00022669"/>
    </source>
</evidence>
<protein>
    <submittedName>
        <fullName evidence="9">Chitin deacetylase</fullName>
    </submittedName>
</protein>
<comment type="caution">
    <text evidence="4">Lacks conserved residue(s) required for the propagation of feature annotation.</text>
</comment>
<dbReference type="GO" id="GO:0046872">
    <property type="term" value="F:metal ion binding"/>
    <property type="evidence" value="ECO:0007669"/>
    <property type="project" value="UniProtKB-KW"/>
</dbReference>
<dbReference type="Gene3D" id="3.20.20.370">
    <property type="entry name" value="Glycoside hydrolase/deacetylase"/>
    <property type="match status" value="1"/>
</dbReference>
<gene>
    <name evidence="9" type="primary">CDA2_4</name>
    <name evidence="9" type="ORF">HK100_003658</name>
</gene>
<dbReference type="Pfam" id="PF01522">
    <property type="entry name" value="Polysacc_deac_1"/>
    <property type="match status" value="1"/>
</dbReference>